<feature type="compositionally biased region" description="Polar residues" evidence="13">
    <location>
        <begin position="359"/>
        <end position="383"/>
    </location>
</feature>
<feature type="transmembrane region" description="Helical" evidence="14">
    <location>
        <begin position="262"/>
        <end position="289"/>
    </location>
</feature>
<dbReference type="InterPro" id="IPR017452">
    <property type="entry name" value="GPCR_Rhodpsn_7TM"/>
</dbReference>
<dbReference type="InterPro" id="IPR005390">
    <property type="entry name" value="NeuromedU_rcpt"/>
</dbReference>
<keyword evidence="7 14" id="KW-0472">Membrane</keyword>
<keyword evidence="11 12" id="KW-0807">Transducer</keyword>
<evidence type="ECO:0000256" key="11">
    <source>
        <dbReference type="ARBA" id="ARBA00023224"/>
    </source>
</evidence>
<feature type="transmembrane region" description="Helical" evidence="14">
    <location>
        <begin position="180"/>
        <end position="198"/>
    </location>
</feature>
<keyword evidence="10" id="KW-0325">Glycoprotein</keyword>
<evidence type="ECO:0000259" key="15">
    <source>
        <dbReference type="PROSITE" id="PS50262"/>
    </source>
</evidence>
<comment type="similarity">
    <text evidence="2 12">Belongs to the G-protein coupled receptor 1 family.</text>
</comment>
<dbReference type="Proteomes" id="UP000285301">
    <property type="component" value="Unassembled WGS sequence"/>
</dbReference>
<keyword evidence="4 12" id="KW-0812">Transmembrane</keyword>
<dbReference type="EMBL" id="NCKU01006788">
    <property type="protein sequence ID" value="RWS03159.1"/>
    <property type="molecule type" value="Genomic_DNA"/>
</dbReference>
<proteinExistence type="inferred from homology"/>
<dbReference type="OrthoDB" id="5950040at2759"/>
<feature type="transmembrane region" description="Helical" evidence="14">
    <location>
        <begin position="147"/>
        <end position="168"/>
    </location>
</feature>
<name>A0A443QJK4_9ACAR</name>
<evidence type="ECO:0000256" key="7">
    <source>
        <dbReference type="ARBA" id="ARBA00023136"/>
    </source>
</evidence>
<evidence type="ECO:0000256" key="13">
    <source>
        <dbReference type="SAM" id="MobiDB-lite"/>
    </source>
</evidence>
<evidence type="ECO:0000256" key="10">
    <source>
        <dbReference type="ARBA" id="ARBA00023180"/>
    </source>
</evidence>
<keyword evidence="3" id="KW-1003">Cell membrane</keyword>
<feature type="domain" description="G-protein coupled receptors family 1 profile" evidence="15">
    <location>
        <begin position="160"/>
        <end position="392"/>
    </location>
</feature>
<evidence type="ECO:0000256" key="14">
    <source>
        <dbReference type="SAM" id="Phobius"/>
    </source>
</evidence>
<dbReference type="PRINTS" id="PR00237">
    <property type="entry name" value="GPCRRHODOPSN"/>
</dbReference>
<evidence type="ECO:0000256" key="9">
    <source>
        <dbReference type="ARBA" id="ARBA00023170"/>
    </source>
</evidence>
<keyword evidence="16" id="KW-0527">Neuropeptide</keyword>
<dbReference type="SUPFAM" id="SSF81321">
    <property type="entry name" value="Family A G protein-coupled receptor-like"/>
    <property type="match status" value="1"/>
</dbReference>
<gene>
    <name evidence="16" type="ORF">B4U79_07749</name>
</gene>
<feature type="transmembrane region" description="Helical" evidence="14">
    <location>
        <begin position="230"/>
        <end position="250"/>
    </location>
</feature>
<protein>
    <submittedName>
        <fullName evidence="16">Neuropeptides capa receptor-like protein</fullName>
    </submittedName>
</protein>
<dbReference type="AlphaFoldDB" id="A0A443QJK4"/>
<feature type="region of interest" description="Disordered" evidence="13">
    <location>
        <begin position="345"/>
        <end position="384"/>
    </location>
</feature>
<dbReference type="GO" id="GO:0001607">
    <property type="term" value="F:neuromedin U receptor activity"/>
    <property type="evidence" value="ECO:0007669"/>
    <property type="project" value="InterPro"/>
</dbReference>
<dbReference type="STRING" id="1965070.A0A443QJK4"/>
<evidence type="ECO:0000256" key="6">
    <source>
        <dbReference type="ARBA" id="ARBA00023040"/>
    </source>
</evidence>
<keyword evidence="5 14" id="KW-1133">Transmembrane helix</keyword>
<dbReference type="PROSITE" id="PS00237">
    <property type="entry name" value="G_PROTEIN_RECEP_F1_1"/>
    <property type="match status" value="1"/>
</dbReference>
<evidence type="ECO:0000256" key="8">
    <source>
        <dbReference type="ARBA" id="ARBA00023157"/>
    </source>
</evidence>
<dbReference type="Gene3D" id="1.20.1070.10">
    <property type="entry name" value="Rhodopsin 7-helix transmembrane proteins"/>
    <property type="match status" value="1"/>
</dbReference>
<evidence type="ECO:0000313" key="16">
    <source>
        <dbReference type="EMBL" id="RWS03159.1"/>
    </source>
</evidence>
<evidence type="ECO:0000256" key="12">
    <source>
        <dbReference type="RuleBase" id="RU000688"/>
    </source>
</evidence>
<evidence type="ECO:0000256" key="5">
    <source>
        <dbReference type="ARBA" id="ARBA00022989"/>
    </source>
</evidence>
<organism evidence="16 17">
    <name type="scientific">Dinothrombium tinctorium</name>
    <dbReference type="NCBI Taxonomy" id="1965070"/>
    <lineage>
        <taxon>Eukaryota</taxon>
        <taxon>Metazoa</taxon>
        <taxon>Ecdysozoa</taxon>
        <taxon>Arthropoda</taxon>
        <taxon>Chelicerata</taxon>
        <taxon>Arachnida</taxon>
        <taxon>Acari</taxon>
        <taxon>Acariformes</taxon>
        <taxon>Trombidiformes</taxon>
        <taxon>Prostigmata</taxon>
        <taxon>Anystina</taxon>
        <taxon>Parasitengona</taxon>
        <taxon>Trombidioidea</taxon>
        <taxon>Trombidiidae</taxon>
        <taxon>Dinothrombium</taxon>
    </lineage>
</organism>
<evidence type="ECO:0000256" key="4">
    <source>
        <dbReference type="ARBA" id="ARBA00022692"/>
    </source>
</evidence>
<keyword evidence="8" id="KW-1015">Disulfide bond</keyword>
<evidence type="ECO:0000256" key="1">
    <source>
        <dbReference type="ARBA" id="ARBA00004651"/>
    </source>
</evidence>
<evidence type="ECO:0000256" key="3">
    <source>
        <dbReference type="ARBA" id="ARBA00022475"/>
    </source>
</evidence>
<dbReference type="InterPro" id="IPR000276">
    <property type="entry name" value="GPCR_Rhodpsn"/>
</dbReference>
<keyword evidence="6 12" id="KW-0297">G-protein coupled receptor</keyword>
<accession>A0A443QJK4</accession>
<evidence type="ECO:0000256" key="2">
    <source>
        <dbReference type="ARBA" id="ARBA00010663"/>
    </source>
</evidence>
<dbReference type="PANTHER" id="PTHR24243">
    <property type="entry name" value="G-PROTEIN COUPLED RECEPTOR"/>
    <property type="match status" value="1"/>
</dbReference>
<dbReference type="GO" id="GO:0005886">
    <property type="term" value="C:plasma membrane"/>
    <property type="evidence" value="ECO:0007669"/>
    <property type="project" value="UniProtKB-SubCell"/>
</dbReference>
<comment type="caution">
    <text evidence="16">The sequence shown here is derived from an EMBL/GenBank/DDBJ whole genome shotgun (WGS) entry which is preliminary data.</text>
</comment>
<dbReference type="PANTHER" id="PTHR24243:SF208">
    <property type="entry name" value="PYROKININ-1 RECEPTOR"/>
    <property type="match status" value="1"/>
</dbReference>
<evidence type="ECO:0000313" key="17">
    <source>
        <dbReference type="Proteomes" id="UP000285301"/>
    </source>
</evidence>
<dbReference type="PRINTS" id="PR01565">
    <property type="entry name" value="NEUROMEDINUR"/>
</dbReference>
<dbReference type="Pfam" id="PF00001">
    <property type="entry name" value="7tm_1"/>
    <property type="match status" value="1"/>
</dbReference>
<sequence>MSSFVESERNADINSVTNAALYGSDDDDELREFSDEMMDSGESIRNILKLSINVTSNRYGDYSSLPLALSSSSNNVSDDLTPTVSTSLSTSLLSVFFEHSFVNNSANNELNASLTVPEANVTRSVSQEIIDMFGPQREPLSTLIPMAIIYSLIFITGVIGNVCTCIVIVKNKYMHTTVNYYLFSLAMSDLLLLILGLPQELWMLWLRYPYVFGETFCVIRGFTSETSTNASILTITAFTVERYIAICYPLRAHTMSQLPRAITVILIIWAVSAVSALPIALQLGIVYQISSITKKELPETAYCNVKHPLPHSFEISTICFFVLPMCVISVLYVLIGLRLRKSSSMGTKEEDSPEGCITSHRQQQRLGSYSSGNNQRHNVTSRRSVIKMLGKH</sequence>
<dbReference type="PROSITE" id="PS50262">
    <property type="entry name" value="G_PROTEIN_RECEP_F1_2"/>
    <property type="match status" value="1"/>
</dbReference>
<keyword evidence="17" id="KW-1185">Reference proteome</keyword>
<reference evidence="16 17" key="1">
    <citation type="journal article" date="2018" name="Gigascience">
        <title>Genomes of trombidid mites reveal novel predicted allergens and laterally-transferred genes associated with secondary metabolism.</title>
        <authorList>
            <person name="Dong X."/>
            <person name="Chaisiri K."/>
            <person name="Xia D."/>
            <person name="Armstrong S.D."/>
            <person name="Fang Y."/>
            <person name="Donnelly M.J."/>
            <person name="Kadowaki T."/>
            <person name="McGarry J.W."/>
            <person name="Darby A.C."/>
            <person name="Makepeace B.L."/>
        </authorList>
    </citation>
    <scope>NUCLEOTIDE SEQUENCE [LARGE SCALE GENOMIC DNA]</scope>
    <source>
        <strain evidence="16">UoL-WK</strain>
    </source>
</reference>
<keyword evidence="9 12" id="KW-0675">Receptor</keyword>
<comment type="subcellular location">
    <subcellularLocation>
        <location evidence="1">Cell membrane</location>
        <topology evidence="1">Multi-pass membrane protein</topology>
    </subcellularLocation>
</comment>
<feature type="transmembrane region" description="Helical" evidence="14">
    <location>
        <begin position="315"/>
        <end position="335"/>
    </location>
</feature>